<comment type="caution">
    <text evidence="2">The sequence shown here is derived from an EMBL/GenBank/DDBJ whole genome shotgun (WGS) entry which is preliminary data.</text>
</comment>
<name>A0ABQ8SHG0_PERAM</name>
<organism evidence="2 3">
    <name type="scientific">Periplaneta americana</name>
    <name type="common">American cockroach</name>
    <name type="synonym">Blatta americana</name>
    <dbReference type="NCBI Taxonomy" id="6978"/>
    <lineage>
        <taxon>Eukaryota</taxon>
        <taxon>Metazoa</taxon>
        <taxon>Ecdysozoa</taxon>
        <taxon>Arthropoda</taxon>
        <taxon>Hexapoda</taxon>
        <taxon>Insecta</taxon>
        <taxon>Pterygota</taxon>
        <taxon>Neoptera</taxon>
        <taxon>Polyneoptera</taxon>
        <taxon>Dictyoptera</taxon>
        <taxon>Blattodea</taxon>
        <taxon>Blattoidea</taxon>
        <taxon>Blattidae</taxon>
        <taxon>Blattinae</taxon>
        <taxon>Periplaneta</taxon>
    </lineage>
</organism>
<evidence type="ECO:0000313" key="3">
    <source>
        <dbReference type="Proteomes" id="UP001148838"/>
    </source>
</evidence>
<feature type="compositionally biased region" description="Basic and acidic residues" evidence="1">
    <location>
        <begin position="74"/>
        <end position="83"/>
    </location>
</feature>
<reference evidence="2 3" key="1">
    <citation type="journal article" date="2022" name="Allergy">
        <title>Genome assembly and annotation of Periplaneta americana reveal a comprehensive cockroach allergen profile.</title>
        <authorList>
            <person name="Wang L."/>
            <person name="Xiong Q."/>
            <person name="Saelim N."/>
            <person name="Wang L."/>
            <person name="Nong W."/>
            <person name="Wan A.T."/>
            <person name="Shi M."/>
            <person name="Liu X."/>
            <person name="Cao Q."/>
            <person name="Hui J.H.L."/>
            <person name="Sookrung N."/>
            <person name="Leung T.F."/>
            <person name="Tungtrongchitr A."/>
            <person name="Tsui S.K.W."/>
        </authorList>
    </citation>
    <scope>NUCLEOTIDE SEQUENCE [LARGE SCALE GENOMIC DNA]</scope>
    <source>
        <strain evidence="2">PWHHKU_190912</strain>
    </source>
</reference>
<accession>A0ABQ8SHG0</accession>
<gene>
    <name evidence="2" type="ORF">ANN_15879</name>
</gene>
<evidence type="ECO:0000256" key="1">
    <source>
        <dbReference type="SAM" id="MobiDB-lite"/>
    </source>
</evidence>
<feature type="region of interest" description="Disordered" evidence="1">
    <location>
        <begin position="32"/>
        <end position="83"/>
    </location>
</feature>
<sequence length="83" mass="8845">MADLCEGGGESPDSLKAICNVNGIGDSKMAFSEMGHRTHHRLPDIRLTVGKNHGKTQSGNQPKRDSNPRPSATSDREAEASAD</sequence>
<proteinExistence type="predicted"/>
<protein>
    <submittedName>
        <fullName evidence="2">Uncharacterized protein</fullName>
    </submittedName>
</protein>
<dbReference type="Proteomes" id="UP001148838">
    <property type="component" value="Unassembled WGS sequence"/>
</dbReference>
<evidence type="ECO:0000313" key="2">
    <source>
        <dbReference type="EMBL" id="KAJ4433570.1"/>
    </source>
</evidence>
<dbReference type="EMBL" id="JAJSOF020000027">
    <property type="protein sequence ID" value="KAJ4433570.1"/>
    <property type="molecule type" value="Genomic_DNA"/>
</dbReference>
<keyword evidence="3" id="KW-1185">Reference proteome</keyword>